<dbReference type="PANTHER" id="PTHR23301">
    <property type="entry name" value="CHITIN BINDING PERITROPHIN-A"/>
    <property type="match status" value="1"/>
</dbReference>
<keyword evidence="9" id="KW-1185">Reference proteome</keyword>
<dbReference type="InterPro" id="IPR051940">
    <property type="entry name" value="Chitin_bind-dev_reg"/>
</dbReference>
<keyword evidence="4" id="KW-1015">Disulfide bond</keyword>
<evidence type="ECO:0000256" key="5">
    <source>
        <dbReference type="ARBA" id="ARBA00023180"/>
    </source>
</evidence>
<name>A0AAD9KWA7_RIDPI</name>
<accession>A0AAD9KWA7</accession>
<dbReference type="SUPFAM" id="SSF57625">
    <property type="entry name" value="Invertebrate chitin-binding proteins"/>
    <property type="match status" value="1"/>
</dbReference>
<protein>
    <recommendedName>
        <fullName evidence="7">Chitin-binding type-2 domain-containing protein</fullName>
    </recommendedName>
</protein>
<evidence type="ECO:0000256" key="1">
    <source>
        <dbReference type="ARBA" id="ARBA00022669"/>
    </source>
</evidence>
<keyword evidence="5" id="KW-0325">Glycoprotein</keyword>
<comment type="caution">
    <text evidence="8">The sequence shown here is derived from an EMBL/GenBank/DDBJ whole genome shotgun (WGS) entry which is preliminary data.</text>
</comment>
<feature type="domain" description="Chitin-binding type-2" evidence="7">
    <location>
        <begin position="109"/>
        <end position="165"/>
    </location>
</feature>
<feature type="chain" id="PRO_5042207164" description="Chitin-binding type-2 domain-containing protein" evidence="6">
    <location>
        <begin position="25"/>
        <end position="359"/>
    </location>
</feature>
<dbReference type="InterPro" id="IPR002557">
    <property type="entry name" value="Chitin-bd_dom"/>
</dbReference>
<reference evidence="8" key="1">
    <citation type="journal article" date="2023" name="Mol. Biol. Evol.">
        <title>Third-Generation Sequencing Reveals the Adaptive Role of the Epigenome in Three Deep-Sea Polychaetes.</title>
        <authorList>
            <person name="Perez M."/>
            <person name="Aroh O."/>
            <person name="Sun Y."/>
            <person name="Lan Y."/>
            <person name="Juniper S.K."/>
            <person name="Young C.R."/>
            <person name="Angers B."/>
            <person name="Qian P.Y."/>
        </authorList>
    </citation>
    <scope>NUCLEOTIDE SEQUENCE</scope>
    <source>
        <strain evidence="8">R07B-5</strain>
    </source>
</reference>
<feature type="signal peptide" evidence="6">
    <location>
        <begin position="1"/>
        <end position="24"/>
    </location>
</feature>
<dbReference type="PROSITE" id="PS50940">
    <property type="entry name" value="CHIT_BIND_II"/>
    <property type="match status" value="1"/>
</dbReference>
<evidence type="ECO:0000256" key="2">
    <source>
        <dbReference type="ARBA" id="ARBA00022729"/>
    </source>
</evidence>
<dbReference type="Pfam" id="PF01607">
    <property type="entry name" value="CBM_14"/>
    <property type="match status" value="1"/>
</dbReference>
<dbReference type="PANTHER" id="PTHR23301:SF0">
    <property type="entry name" value="CHITIN-BINDING TYPE-2 DOMAIN-CONTAINING PROTEIN-RELATED"/>
    <property type="match status" value="1"/>
</dbReference>
<dbReference type="Proteomes" id="UP001209878">
    <property type="component" value="Unassembled WGS sequence"/>
</dbReference>
<dbReference type="InterPro" id="IPR036508">
    <property type="entry name" value="Chitin-bd_dom_sf"/>
</dbReference>
<proteinExistence type="predicted"/>
<organism evidence="8 9">
    <name type="scientific">Ridgeia piscesae</name>
    <name type="common">Tubeworm</name>
    <dbReference type="NCBI Taxonomy" id="27915"/>
    <lineage>
        <taxon>Eukaryota</taxon>
        <taxon>Metazoa</taxon>
        <taxon>Spiralia</taxon>
        <taxon>Lophotrochozoa</taxon>
        <taxon>Annelida</taxon>
        <taxon>Polychaeta</taxon>
        <taxon>Sedentaria</taxon>
        <taxon>Canalipalpata</taxon>
        <taxon>Sabellida</taxon>
        <taxon>Siboglinidae</taxon>
        <taxon>Ridgeia</taxon>
    </lineage>
</organism>
<dbReference type="Gene3D" id="3.20.20.80">
    <property type="entry name" value="Glycosidases"/>
    <property type="match status" value="1"/>
</dbReference>
<keyword evidence="2 6" id="KW-0732">Signal</keyword>
<keyword evidence="1" id="KW-0147">Chitin-binding</keyword>
<dbReference type="AlphaFoldDB" id="A0AAD9KWA7"/>
<evidence type="ECO:0000256" key="6">
    <source>
        <dbReference type="SAM" id="SignalP"/>
    </source>
</evidence>
<evidence type="ECO:0000256" key="4">
    <source>
        <dbReference type="ARBA" id="ARBA00023157"/>
    </source>
</evidence>
<gene>
    <name evidence="8" type="ORF">NP493_541g02072</name>
</gene>
<dbReference type="EMBL" id="JAODUO010000541">
    <property type="protein sequence ID" value="KAK2178505.1"/>
    <property type="molecule type" value="Genomic_DNA"/>
</dbReference>
<evidence type="ECO:0000313" key="9">
    <source>
        <dbReference type="Proteomes" id="UP001209878"/>
    </source>
</evidence>
<evidence type="ECO:0000256" key="3">
    <source>
        <dbReference type="ARBA" id="ARBA00022737"/>
    </source>
</evidence>
<keyword evidence="3" id="KW-0677">Repeat</keyword>
<dbReference type="GO" id="GO:0005576">
    <property type="term" value="C:extracellular region"/>
    <property type="evidence" value="ECO:0007669"/>
    <property type="project" value="InterPro"/>
</dbReference>
<evidence type="ECO:0000313" key="8">
    <source>
        <dbReference type="EMBL" id="KAK2178505.1"/>
    </source>
</evidence>
<dbReference type="GO" id="GO:0008061">
    <property type="term" value="F:chitin binding"/>
    <property type="evidence" value="ECO:0007669"/>
    <property type="project" value="UniProtKB-KW"/>
</dbReference>
<sequence length="359" mass="39233">MTKCWSSAVFCGLWLAAMTSGTEAMGPAVPEAVRALLEQIFEKSVVPKEIYTYAHVHASSGRTETSGFPIPDTAVVPTDPHPLPQPPPPPVTVTPPVDVFCVTTGPACIKSCRGRPNGSYQSCRGCHVYITCSNSMMYPDRPCPARLVWDDNKKRCDWSSKTCISCPPADRSSNFYIDLREDILGVGDEDVYKWAVRPEATPSHDDKCVRQGTLMVRPPKCTTEIRAFLEFKDPQGYSFHATHLVFADGWAGFDGSGHYGMPGMELHTFNRNVYGFVMTTSSSDSAYVGNNTVSDTVYLNARQRGFINNFAGVSRKSSTPLTPTSDIFFVGVNRVISSLFGDAARTGSGLCSLWISCVC</sequence>
<evidence type="ECO:0000259" key="7">
    <source>
        <dbReference type="PROSITE" id="PS50940"/>
    </source>
</evidence>